<dbReference type="PANTHER" id="PTHR13799">
    <property type="entry name" value="NGG1 INTERACTING FACTOR 3"/>
    <property type="match status" value="1"/>
</dbReference>
<dbReference type="EMBL" id="GDID01002231">
    <property type="protein sequence ID" value="JAP94375.1"/>
    <property type="molecule type" value="Transcribed_RNA"/>
</dbReference>
<organism evidence="4">
    <name type="scientific">Trepomonas sp. PC1</name>
    <dbReference type="NCBI Taxonomy" id="1076344"/>
    <lineage>
        <taxon>Eukaryota</taxon>
        <taxon>Metamonada</taxon>
        <taxon>Diplomonadida</taxon>
        <taxon>Hexamitidae</taxon>
        <taxon>Hexamitinae</taxon>
        <taxon>Trepomonas</taxon>
    </lineage>
</organism>
<dbReference type="PANTHER" id="PTHR13799:SF14">
    <property type="entry name" value="GTP CYCLOHYDROLASE 1 TYPE 2 HOMOLOG"/>
    <property type="match status" value="1"/>
</dbReference>
<proteinExistence type="inferred from homology"/>
<dbReference type="InterPro" id="IPR002678">
    <property type="entry name" value="DUF34/NIF3"/>
</dbReference>
<feature type="binding site" evidence="3">
    <location>
        <position position="227"/>
    </location>
    <ligand>
        <name>a divalent metal cation</name>
        <dbReference type="ChEBI" id="CHEBI:60240"/>
        <label>1</label>
    </ligand>
</feature>
<gene>
    <name evidence="4" type="ORF">TPC1_12990</name>
</gene>
<dbReference type="AlphaFoldDB" id="A0A146KFG6"/>
<dbReference type="Pfam" id="PF01784">
    <property type="entry name" value="DUF34_NIF3"/>
    <property type="match status" value="1"/>
</dbReference>
<evidence type="ECO:0000256" key="1">
    <source>
        <dbReference type="ARBA" id="ARBA00006964"/>
    </source>
</evidence>
<dbReference type="SUPFAM" id="SSF102705">
    <property type="entry name" value="NIF3 (NGG1p interacting factor 3)-like"/>
    <property type="match status" value="1"/>
</dbReference>
<dbReference type="Gene3D" id="3.40.1390.30">
    <property type="entry name" value="NIF3 (NGG1p interacting factor 3)-like"/>
    <property type="match status" value="2"/>
</dbReference>
<dbReference type="GO" id="GO:0005737">
    <property type="term" value="C:cytoplasm"/>
    <property type="evidence" value="ECO:0007669"/>
    <property type="project" value="TreeGrafter"/>
</dbReference>
<feature type="binding site" evidence="3">
    <location>
        <position position="96"/>
    </location>
    <ligand>
        <name>a divalent metal cation</name>
        <dbReference type="ChEBI" id="CHEBI:60240"/>
        <label>1</label>
    </ligand>
</feature>
<accession>A0A146KFG6</accession>
<dbReference type="InterPro" id="IPR036069">
    <property type="entry name" value="DUF34/NIF3_sf"/>
</dbReference>
<comment type="similarity">
    <text evidence="1">Belongs to the GTP cyclohydrolase I type 2/NIF3 family.</text>
</comment>
<keyword evidence="2 3" id="KW-0479">Metal-binding</keyword>
<feature type="binding site" evidence="3">
    <location>
        <position position="223"/>
    </location>
    <ligand>
        <name>a divalent metal cation</name>
        <dbReference type="ChEBI" id="CHEBI:60240"/>
        <label>1</label>
    </ligand>
</feature>
<dbReference type="NCBIfam" id="TIGR00486">
    <property type="entry name" value="YbgI_SA1388"/>
    <property type="match status" value="1"/>
</dbReference>
<protein>
    <submittedName>
        <fullName evidence="4">Nif3-related protein</fullName>
    </submittedName>
</protein>
<sequence>LKELQDYFRKTFSPLEDYTFNGLQVEGKPIIKKMMFSVSLSLDLIDEAISQKCDAIFVHHGFFGKNFVQITGAFKQRLQKLLINDISLFGFHLPLDAHETLGHNAQLAKFAQLKIESPLSCGFVCSNPNCLSSQKITELLNDHLKVDFKVEVTHPTVKSLPPSTIYNFSEQPPKKIFVCSGGSGSFMDNVVKEQCDCFILGEMKENIVHEGKENGIQIIQLGHWRSEQPGVLAVMAEVQNMGIECVYQKVENVV</sequence>
<evidence type="ECO:0000256" key="3">
    <source>
        <dbReference type="PIRSR" id="PIRSR602678-1"/>
    </source>
</evidence>
<reference evidence="4" key="1">
    <citation type="submission" date="2015-07" db="EMBL/GenBank/DDBJ databases">
        <title>Adaptation to a free-living lifestyle via gene acquisitions in the diplomonad Trepomonas sp. PC1.</title>
        <authorList>
            <person name="Xu F."/>
            <person name="Jerlstrom-Hultqvist J."/>
            <person name="Kolisko M."/>
            <person name="Simpson A.G.B."/>
            <person name="Roger A.J."/>
            <person name="Svard S.G."/>
            <person name="Andersson J.O."/>
        </authorList>
    </citation>
    <scope>NUCLEOTIDE SEQUENCE</scope>
    <source>
        <strain evidence="4">PC1</strain>
    </source>
</reference>
<feature type="binding site" evidence="3">
    <location>
        <position position="59"/>
    </location>
    <ligand>
        <name>a divalent metal cation</name>
        <dbReference type="ChEBI" id="CHEBI:60240"/>
        <label>1</label>
    </ligand>
</feature>
<evidence type="ECO:0000313" key="4">
    <source>
        <dbReference type="EMBL" id="JAP94375.1"/>
    </source>
</evidence>
<evidence type="ECO:0000256" key="2">
    <source>
        <dbReference type="ARBA" id="ARBA00022723"/>
    </source>
</evidence>
<feature type="binding site" evidence="3">
    <location>
        <position position="60"/>
    </location>
    <ligand>
        <name>a divalent metal cation</name>
        <dbReference type="ChEBI" id="CHEBI:60240"/>
        <label>1</label>
    </ligand>
</feature>
<feature type="non-terminal residue" evidence="4">
    <location>
        <position position="1"/>
    </location>
</feature>
<dbReference type="GO" id="GO:0046872">
    <property type="term" value="F:metal ion binding"/>
    <property type="evidence" value="ECO:0007669"/>
    <property type="project" value="UniProtKB-KW"/>
</dbReference>
<name>A0A146KFG6_9EUKA</name>